<dbReference type="CDD" id="cd07962">
    <property type="entry name" value="Anticodon_Ia_Val"/>
    <property type="match status" value="1"/>
</dbReference>
<dbReference type="PATRIC" id="fig|1590042.3.peg.2410"/>
<comment type="similarity">
    <text evidence="11 12">Belongs to the class-I aminoacyl-tRNA synthetase family. ValS type 1 subfamily.</text>
</comment>
<dbReference type="PRINTS" id="PR00986">
    <property type="entry name" value="TRNASYNTHVAL"/>
</dbReference>
<keyword evidence="3 12" id="KW-0963">Cytoplasm</keyword>
<evidence type="ECO:0000256" key="7">
    <source>
        <dbReference type="ARBA" id="ARBA00022917"/>
    </source>
</evidence>
<comment type="catalytic activity">
    <reaction evidence="10 12">
        <text>tRNA(Val) + L-valine + ATP = L-valyl-tRNA(Val) + AMP + diphosphate</text>
        <dbReference type="Rhea" id="RHEA:10704"/>
        <dbReference type="Rhea" id="RHEA-COMP:9672"/>
        <dbReference type="Rhea" id="RHEA-COMP:9708"/>
        <dbReference type="ChEBI" id="CHEBI:30616"/>
        <dbReference type="ChEBI" id="CHEBI:33019"/>
        <dbReference type="ChEBI" id="CHEBI:57762"/>
        <dbReference type="ChEBI" id="CHEBI:78442"/>
        <dbReference type="ChEBI" id="CHEBI:78537"/>
        <dbReference type="ChEBI" id="CHEBI:456215"/>
        <dbReference type="EC" id="6.1.1.9"/>
    </reaction>
</comment>
<dbReference type="CDD" id="cd00817">
    <property type="entry name" value="ValRS_core"/>
    <property type="match status" value="1"/>
</dbReference>
<dbReference type="GO" id="GO:0005524">
    <property type="term" value="F:ATP binding"/>
    <property type="evidence" value="ECO:0007669"/>
    <property type="project" value="UniProtKB-UniRule"/>
</dbReference>
<dbReference type="InterPro" id="IPR002300">
    <property type="entry name" value="aa-tRNA-synth_Ia"/>
</dbReference>
<keyword evidence="8 12" id="KW-0175">Coiled coil</keyword>
<dbReference type="HAMAP" id="MF_02004">
    <property type="entry name" value="Val_tRNA_synth_type1"/>
    <property type="match status" value="1"/>
</dbReference>
<evidence type="ECO:0000256" key="4">
    <source>
        <dbReference type="ARBA" id="ARBA00022598"/>
    </source>
</evidence>
<dbReference type="GO" id="GO:0004832">
    <property type="term" value="F:valine-tRNA ligase activity"/>
    <property type="evidence" value="ECO:0007669"/>
    <property type="project" value="UniProtKB-UniRule"/>
</dbReference>
<feature type="short sequence motif" description="'KMSKS' region" evidence="12">
    <location>
        <begin position="524"/>
        <end position="528"/>
    </location>
</feature>
<dbReference type="RefSeq" id="WP_057625445.1">
    <property type="nucleotide sequence ID" value="NZ_LKHV02000001.1"/>
</dbReference>
<keyword evidence="4 12" id="KW-0436">Ligase</keyword>
<dbReference type="EC" id="6.1.1.9" evidence="12"/>
<dbReference type="AlphaFoldDB" id="A0A0Q9YC26"/>
<dbReference type="InterPro" id="IPR001412">
    <property type="entry name" value="aa-tRNA-synth_I_CS"/>
</dbReference>
<dbReference type="SUPFAM" id="SSF52374">
    <property type="entry name" value="Nucleotidylyl transferase"/>
    <property type="match status" value="1"/>
</dbReference>
<dbReference type="EMBL" id="LKHV02000001">
    <property type="protein sequence ID" value="MCS5708749.1"/>
    <property type="molecule type" value="Genomic_DNA"/>
</dbReference>
<organism evidence="16">
    <name type="scientific">Candidatus Berkiella cookevillensis</name>
    <dbReference type="NCBI Taxonomy" id="437022"/>
    <lineage>
        <taxon>Bacteria</taxon>
        <taxon>Pseudomonadati</taxon>
        <taxon>Pseudomonadota</taxon>
        <taxon>Gammaproteobacteria</taxon>
        <taxon>Candidatus Berkiellales</taxon>
        <taxon>Candidatus Berkiellaceae</taxon>
        <taxon>Candidatus Berkiella</taxon>
    </lineage>
</organism>
<dbReference type="PANTHER" id="PTHR11946">
    <property type="entry name" value="VALYL-TRNA SYNTHETASES"/>
    <property type="match status" value="1"/>
</dbReference>
<dbReference type="InterPro" id="IPR002303">
    <property type="entry name" value="Valyl-tRNA_ligase"/>
</dbReference>
<dbReference type="PROSITE" id="PS00178">
    <property type="entry name" value="AA_TRNA_LIGASE_I"/>
    <property type="match status" value="1"/>
</dbReference>
<keyword evidence="7 12" id="KW-0648">Protein biosynthesis</keyword>
<comment type="subunit">
    <text evidence="2 12">Monomer.</text>
</comment>
<comment type="function">
    <text evidence="12">Catalyzes the attachment of valine to tRNA(Val). As ValRS can inadvertently accommodate and process structurally similar amino acids such as threonine, to avoid such errors, it has a 'posttransfer' editing activity that hydrolyzes mischarged Thr-tRNA(Val) in a tRNA-dependent manner.</text>
</comment>
<keyword evidence="6 12" id="KW-0067">ATP-binding</keyword>
<evidence type="ECO:0000256" key="11">
    <source>
        <dbReference type="ARBA" id="ARBA00060830"/>
    </source>
</evidence>
<accession>A0A0Q9YC26</accession>
<gene>
    <name evidence="12 16" type="primary">valS</name>
    <name evidence="17" type="ORF">CC99x_007510</name>
    <name evidence="16" type="ORF">CC99x_02353</name>
</gene>
<dbReference type="FunFam" id="3.40.50.620:FF:000073">
    <property type="entry name" value="Valine--tRNA ligase"/>
    <property type="match status" value="1"/>
</dbReference>
<dbReference type="EMBL" id="LKHV01000017">
    <property type="protein sequence ID" value="KRG17385.1"/>
    <property type="molecule type" value="Genomic_DNA"/>
</dbReference>
<keyword evidence="18" id="KW-1185">Reference proteome</keyword>
<feature type="short sequence motif" description="'HIGH' region" evidence="12">
    <location>
        <begin position="42"/>
        <end position="52"/>
    </location>
</feature>
<feature type="domain" description="Methionyl/Valyl/Leucyl/Isoleucyl-tRNA synthetase anticodon-binding" evidence="14">
    <location>
        <begin position="644"/>
        <end position="801"/>
    </location>
</feature>
<evidence type="ECO:0000259" key="15">
    <source>
        <dbReference type="Pfam" id="PF10458"/>
    </source>
</evidence>
<dbReference type="InterPro" id="IPR009080">
    <property type="entry name" value="tRNAsynth_Ia_anticodon-bd"/>
</dbReference>
<protein>
    <recommendedName>
        <fullName evidence="12">Valine--tRNA ligase</fullName>
        <ecNumber evidence="12">6.1.1.9</ecNumber>
    </recommendedName>
    <alternativeName>
        <fullName evidence="12">Valyl-tRNA synthetase</fullName>
        <shortName evidence="12">ValRS</shortName>
    </alternativeName>
</protein>
<dbReference type="FunFam" id="1.10.287.380:FF:000001">
    <property type="entry name" value="Valine--tRNA ligase"/>
    <property type="match status" value="1"/>
</dbReference>
<comment type="domain">
    <text evidence="12">ValRS has two distinct active sites: one for aminoacylation and one for editing. The misactivated threonine is translocated from the active site to the editing site.</text>
</comment>
<evidence type="ECO:0000313" key="17">
    <source>
        <dbReference type="EMBL" id="MCS5708749.1"/>
    </source>
</evidence>
<evidence type="ECO:0000256" key="12">
    <source>
        <dbReference type="HAMAP-Rule" id="MF_02004"/>
    </source>
</evidence>
<evidence type="ECO:0000259" key="13">
    <source>
        <dbReference type="Pfam" id="PF00133"/>
    </source>
</evidence>
<sequence length="927" mass="107350">MDKTYQPHSLETKWYQHWEKSGYFKPQPSQSKKAYCIMLPPPNVTGSLHMGHAFQDSIMDALIRYHRMRGFSTLWQGGTDHAGIATQMVVERQLQAQGVSKHDLGREKFIEKIWEWKEQSGNTITQQMRRLGASIDWSRECFTMDDERSEAVKEVFVRLFDEGLIYKGKRLVNWDPKLHTAVSDLEVISEEEDGFLWHIRYPIAGQSTHIVVATTRPETLLGDVAVAVHPDDPRYQHLIGQKLQLPLCDRLIDVIADSSVLPDFGTGCVKITPAHDFNDHEMGKRHGLAMINIFNDSAVINQNAPHQYQGLERFAARKKIVEDLERLNLIEKIEPYKLKIPRGDRSGEIVEPYLTDQWFVKVAPIVEQAIQVVKTGKIKFVPDNWKNTYFEWMNNIQDWCISRQLWWGHRIPAWYDEEGKLYVGRTEEEVKLKYNISLNTKLRQDNDVLDTWFSSALWPFSTLGWPQETKELETFYPTNVLVTGFDIIFFWVARMVMMGLKFTDKIPFNTVFVHGLIQDSHGQKMSKSKGNIIDPIDLIDGVDLETLLKKRTAGLMQPQMKTQIEKNTKKEFPEGIPSFGTDALRLTFCAIATTGRHIRFDLNRVSGYRNFCNKLWNAARYVLMNVEEHPLGKTEADRTYSIYDQWIQSSWQQTKRMVAQHFEEYRFDLLVQCLYDFTWNQYCDWYLEFTKPVLMQSDNESLKMGARYTLISILDELLRVFHPIIPFITEEIWQRTHVILNQMPTTESKESIMTQAYPEYNKHLHNAQAERTVEWLKAFIINIRTIRSEMNLSPSQTIPVVTTGGSSFDIENVNNYQTVLKSLAKLSELSQLPPTEEAPVAASSLIGDMTLHIPLKGLIDKTKEIERLTKEMGKLQKDIDLFSKKLSNPSYVDNAPKEIIEKDKERLTSAETNLAKLTENFNKISAL</sequence>
<dbReference type="SUPFAM" id="SSF46589">
    <property type="entry name" value="tRNA-binding arm"/>
    <property type="match status" value="1"/>
</dbReference>
<feature type="binding site" evidence="12">
    <location>
        <position position="527"/>
    </location>
    <ligand>
        <name>ATP</name>
        <dbReference type="ChEBI" id="CHEBI:30616"/>
    </ligand>
</feature>
<reference evidence="16" key="1">
    <citation type="submission" date="2015-09" db="EMBL/GenBank/DDBJ databases">
        <title>Draft Genome Sequences of Two Novel Amoeba-resistant Intranuclear Bacteria, Candidatus Berkiella cookevillensis and Candidatus Berkiella aquae.</title>
        <authorList>
            <person name="Mehari Y.T."/>
            <person name="Arivett B.A."/>
            <person name="Farone A.L."/>
            <person name="Gunderson J.H."/>
            <person name="Farone M.B."/>
        </authorList>
    </citation>
    <scope>NUCLEOTIDE SEQUENCE [LARGE SCALE GENOMIC DNA]</scope>
    <source>
        <strain evidence="16">CC99</strain>
    </source>
</reference>
<dbReference type="GO" id="GO:0006438">
    <property type="term" value="P:valyl-tRNA aminoacylation"/>
    <property type="evidence" value="ECO:0007669"/>
    <property type="project" value="UniProtKB-UniRule"/>
</dbReference>
<dbReference type="OrthoDB" id="9810365at2"/>
<evidence type="ECO:0000256" key="8">
    <source>
        <dbReference type="ARBA" id="ARBA00023054"/>
    </source>
</evidence>
<dbReference type="PANTHER" id="PTHR11946:SF93">
    <property type="entry name" value="VALINE--TRNA LIGASE, CHLOROPLASTIC_MITOCHONDRIAL 2"/>
    <property type="match status" value="1"/>
</dbReference>
<reference evidence="17" key="2">
    <citation type="journal article" date="2016" name="Genome Announc.">
        <title>Draft Genome Sequences of Two Novel Amoeba-Resistant Intranuclear Bacteria, 'Candidatus Berkiella cookevillensis' and 'Candidatus Berkiella aquae'.</title>
        <authorList>
            <person name="Mehari Y.T."/>
            <person name="Arivett B.A."/>
            <person name="Farone A.L."/>
            <person name="Gunderson J.H."/>
            <person name="Farone M.B."/>
        </authorList>
    </citation>
    <scope>NUCLEOTIDE SEQUENCE</scope>
    <source>
        <strain evidence="17">CC99</strain>
    </source>
</reference>
<dbReference type="InterPro" id="IPR013155">
    <property type="entry name" value="M/V/L/I-tRNA-synth_anticd-bd"/>
</dbReference>
<evidence type="ECO:0000256" key="5">
    <source>
        <dbReference type="ARBA" id="ARBA00022741"/>
    </source>
</evidence>
<dbReference type="Gene3D" id="1.10.287.380">
    <property type="entry name" value="Valyl-tRNA synthetase, C-terminal domain"/>
    <property type="match status" value="1"/>
</dbReference>
<dbReference type="InterPro" id="IPR037118">
    <property type="entry name" value="Val-tRNA_synth_C_sf"/>
</dbReference>
<feature type="coiled-coil region" evidence="12">
    <location>
        <begin position="858"/>
        <end position="920"/>
    </location>
</feature>
<keyword evidence="9 12" id="KW-0030">Aminoacyl-tRNA synthetase</keyword>
<comment type="caution">
    <text evidence="16">The sequence shown here is derived from an EMBL/GenBank/DDBJ whole genome shotgun (WGS) entry which is preliminary data.</text>
</comment>
<dbReference type="SUPFAM" id="SSF47323">
    <property type="entry name" value="Anticodon-binding domain of a subclass of class I aminoacyl-tRNA synthetases"/>
    <property type="match status" value="1"/>
</dbReference>
<comment type="subcellular location">
    <subcellularLocation>
        <location evidence="1 12">Cytoplasm</location>
    </subcellularLocation>
</comment>
<evidence type="ECO:0000313" key="18">
    <source>
        <dbReference type="Proteomes" id="UP000051494"/>
    </source>
</evidence>
<dbReference type="FunFam" id="3.40.50.620:FF:000032">
    <property type="entry name" value="Valine--tRNA ligase"/>
    <property type="match status" value="1"/>
</dbReference>
<dbReference type="Pfam" id="PF10458">
    <property type="entry name" value="Val_tRNA-synt_C"/>
    <property type="match status" value="1"/>
</dbReference>
<dbReference type="SUPFAM" id="SSF50677">
    <property type="entry name" value="ValRS/IleRS/LeuRS editing domain"/>
    <property type="match status" value="1"/>
</dbReference>
<evidence type="ECO:0000256" key="2">
    <source>
        <dbReference type="ARBA" id="ARBA00011245"/>
    </source>
</evidence>
<feature type="domain" description="Aminoacyl-tRNA synthetase class Ia" evidence="13">
    <location>
        <begin position="13"/>
        <end position="601"/>
    </location>
</feature>
<feature type="domain" description="Valyl-tRNA synthetase tRNA-binding arm" evidence="15">
    <location>
        <begin position="863"/>
        <end position="924"/>
    </location>
</feature>
<dbReference type="NCBIfam" id="NF004349">
    <property type="entry name" value="PRK05729.1"/>
    <property type="match status" value="1"/>
</dbReference>
<evidence type="ECO:0000256" key="10">
    <source>
        <dbReference type="ARBA" id="ARBA00047552"/>
    </source>
</evidence>
<dbReference type="InterPro" id="IPR019499">
    <property type="entry name" value="Val-tRNA_synth_tRNA-bd"/>
</dbReference>
<dbReference type="Gene3D" id="1.10.730.10">
    <property type="entry name" value="Isoleucyl-tRNA Synthetase, Domain 1"/>
    <property type="match status" value="1"/>
</dbReference>
<dbReference type="InterPro" id="IPR009008">
    <property type="entry name" value="Val/Leu/Ile-tRNA-synth_edit"/>
</dbReference>
<dbReference type="STRING" id="437022.CC99x_02353"/>
<evidence type="ECO:0000256" key="9">
    <source>
        <dbReference type="ARBA" id="ARBA00023146"/>
    </source>
</evidence>
<name>A0A0Q9YC26_9GAMM</name>
<dbReference type="GO" id="GO:0002161">
    <property type="term" value="F:aminoacyl-tRNA deacylase activity"/>
    <property type="evidence" value="ECO:0007669"/>
    <property type="project" value="InterPro"/>
</dbReference>
<dbReference type="InterPro" id="IPR014729">
    <property type="entry name" value="Rossmann-like_a/b/a_fold"/>
</dbReference>
<evidence type="ECO:0000259" key="14">
    <source>
        <dbReference type="Pfam" id="PF08264"/>
    </source>
</evidence>
<dbReference type="Pfam" id="PF00133">
    <property type="entry name" value="tRNA-synt_1"/>
    <property type="match status" value="1"/>
</dbReference>
<dbReference type="GO" id="GO:0005829">
    <property type="term" value="C:cytosol"/>
    <property type="evidence" value="ECO:0007669"/>
    <property type="project" value="TreeGrafter"/>
</dbReference>
<dbReference type="Gene3D" id="3.40.50.620">
    <property type="entry name" value="HUPs"/>
    <property type="match status" value="2"/>
</dbReference>
<dbReference type="InterPro" id="IPR033705">
    <property type="entry name" value="Anticodon_Ia_Val"/>
</dbReference>
<dbReference type="InterPro" id="IPR010978">
    <property type="entry name" value="tRNA-bd_arm"/>
</dbReference>
<dbReference type="Proteomes" id="UP000051494">
    <property type="component" value="Unassembled WGS sequence"/>
</dbReference>
<reference evidence="17" key="3">
    <citation type="submission" date="2021-06" db="EMBL/GenBank/DDBJ databases">
        <title>Genomic Description and Analysis of Intracellular Bacteria, Candidatus Berkiella cookevillensis and Candidatus Berkiella aquae.</title>
        <authorList>
            <person name="Kidane D.T."/>
            <person name="Mehari Y.T."/>
            <person name="Rice F.C."/>
            <person name="Arivett B.A."/>
            <person name="Farone A.L."/>
            <person name="Berk S.G."/>
            <person name="Farone M.B."/>
        </authorList>
    </citation>
    <scope>NUCLEOTIDE SEQUENCE</scope>
    <source>
        <strain evidence="17">CC99</strain>
    </source>
</reference>
<dbReference type="NCBIfam" id="TIGR00422">
    <property type="entry name" value="valS"/>
    <property type="match status" value="1"/>
</dbReference>
<dbReference type="FunFam" id="3.90.740.10:FF:000005">
    <property type="entry name" value="Valine--tRNA ligase, mitochondrial"/>
    <property type="match status" value="1"/>
</dbReference>
<evidence type="ECO:0000256" key="6">
    <source>
        <dbReference type="ARBA" id="ARBA00022840"/>
    </source>
</evidence>
<keyword evidence="5 12" id="KW-0547">Nucleotide-binding</keyword>
<proteinExistence type="inferred from homology"/>
<evidence type="ECO:0000313" key="16">
    <source>
        <dbReference type="EMBL" id="KRG17385.1"/>
    </source>
</evidence>
<evidence type="ECO:0000256" key="1">
    <source>
        <dbReference type="ARBA" id="ARBA00004496"/>
    </source>
</evidence>
<dbReference type="Pfam" id="PF08264">
    <property type="entry name" value="Anticodon_1"/>
    <property type="match status" value="1"/>
</dbReference>
<comment type="domain">
    <text evidence="12">The C-terminal coiled-coil domain is crucial for aminoacylation activity.</text>
</comment>
<evidence type="ECO:0000256" key="3">
    <source>
        <dbReference type="ARBA" id="ARBA00022490"/>
    </source>
</evidence>